<name>A0ABN4PQA3_YERET</name>
<proteinExistence type="predicted"/>
<organism evidence="2 3">
    <name type="scientific">Yersinia entomophaga</name>
    <dbReference type="NCBI Taxonomy" id="935293"/>
    <lineage>
        <taxon>Bacteria</taxon>
        <taxon>Pseudomonadati</taxon>
        <taxon>Pseudomonadota</taxon>
        <taxon>Gammaproteobacteria</taxon>
        <taxon>Enterobacterales</taxon>
        <taxon>Yersiniaceae</taxon>
        <taxon>Yersinia</taxon>
    </lineage>
</organism>
<evidence type="ECO:0008006" key="4">
    <source>
        <dbReference type="Google" id="ProtNLM"/>
    </source>
</evidence>
<feature type="signal peptide" evidence="1">
    <location>
        <begin position="1"/>
        <end position="24"/>
    </location>
</feature>
<evidence type="ECO:0000313" key="2">
    <source>
        <dbReference type="EMBL" id="ANI29350.1"/>
    </source>
</evidence>
<keyword evidence="1" id="KW-0732">Signal</keyword>
<dbReference type="RefSeq" id="WP_064518276.1">
    <property type="nucleotide sequence ID" value="NZ_CBCSBH010000021.1"/>
</dbReference>
<evidence type="ECO:0000313" key="3">
    <source>
        <dbReference type="Proteomes" id="UP000266744"/>
    </source>
</evidence>
<dbReference type="EMBL" id="CP010029">
    <property type="protein sequence ID" value="ANI29350.1"/>
    <property type="molecule type" value="Genomic_DNA"/>
</dbReference>
<protein>
    <recommendedName>
        <fullName evidence="4">Histidine phosphatase family protein</fullName>
    </recommendedName>
</protein>
<feature type="chain" id="PRO_5047514809" description="Histidine phosphatase family protein" evidence="1">
    <location>
        <begin position="25"/>
        <end position="227"/>
    </location>
</feature>
<sequence>MNRQRTFVIALISPLLCNSFPAMSAIPIQDGITEQTLIFVRHAEKPEAGFGQINCQGLNRSLALPKVIKNKYGKPDFIFAPDPTRKKADFGHFFYYLRPLATIEPTAIYFNMPINIRVGQSESGWLINQLEKPKYSSAKVLISWAHHEIMAITKALMTEYNGELGQIPEWENTDFDSIYVLKIVRSEGANQISFTHDQQGLNGLPLDCPEISLPRSNSLPGRVPDNS</sequence>
<dbReference type="Proteomes" id="UP000266744">
    <property type="component" value="Chromosome"/>
</dbReference>
<reference evidence="3" key="1">
    <citation type="journal article" date="2016" name="Toxins">
        <title>The Draft Genome Sequence of the Yersinia entomophaga Entomopathogenic Type Strain MH96T.</title>
        <authorList>
            <person name="Hurst M.R."/>
            <person name="Beattie A."/>
            <person name="Altermann E."/>
            <person name="Moraga R.M."/>
            <person name="Harper L.A."/>
            <person name="Calder J."/>
            <person name="Laugraud A."/>
        </authorList>
    </citation>
    <scope>NUCLEOTIDE SEQUENCE [LARGE SCALE GENOMIC DNA]</scope>
    <source>
        <strain evidence="3">MH96</strain>
    </source>
</reference>
<evidence type="ECO:0000256" key="1">
    <source>
        <dbReference type="SAM" id="SignalP"/>
    </source>
</evidence>
<accession>A0ABN4PQA3</accession>
<gene>
    <name evidence="2" type="ORF">PL78_05775</name>
</gene>
<keyword evidence="3" id="KW-1185">Reference proteome</keyword>